<evidence type="ECO:0008006" key="3">
    <source>
        <dbReference type="Google" id="ProtNLM"/>
    </source>
</evidence>
<dbReference type="GO" id="GO:0008448">
    <property type="term" value="F:N-acetylglucosamine-6-phosphate deacetylase activity"/>
    <property type="evidence" value="ECO:0007669"/>
    <property type="project" value="TreeGrafter"/>
</dbReference>
<dbReference type="SUPFAM" id="SSF51338">
    <property type="entry name" value="Composite domain of metallo-dependent hydrolases"/>
    <property type="match status" value="1"/>
</dbReference>
<reference evidence="2" key="1">
    <citation type="submission" date="2018-05" db="EMBL/GenBank/DDBJ databases">
        <authorList>
            <person name="Lanie J.A."/>
            <person name="Ng W.-L."/>
            <person name="Kazmierczak K.M."/>
            <person name="Andrzejewski T.M."/>
            <person name="Davidsen T.M."/>
            <person name="Wayne K.J."/>
            <person name="Tettelin H."/>
            <person name="Glass J.I."/>
            <person name="Rusch D."/>
            <person name="Podicherti R."/>
            <person name="Tsui H.-C.T."/>
            <person name="Winkler M.E."/>
        </authorList>
    </citation>
    <scope>NUCLEOTIDE SEQUENCE</scope>
</reference>
<dbReference type="PANTHER" id="PTHR11113">
    <property type="entry name" value="N-ACETYLGLUCOSAMINE-6-PHOSPHATE DEACETYLASE"/>
    <property type="match status" value="1"/>
</dbReference>
<organism evidence="2">
    <name type="scientific">marine metagenome</name>
    <dbReference type="NCBI Taxonomy" id="408172"/>
    <lineage>
        <taxon>unclassified sequences</taxon>
        <taxon>metagenomes</taxon>
        <taxon>ecological metagenomes</taxon>
    </lineage>
</organism>
<keyword evidence="1" id="KW-0378">Hydrolase</keyword>
<dbReference type="InterPro" id="IPR011059">
    <property type="entry name" value="Metal-dep_hydrolase_composite"/>
</dbReference>
<dbReference type="InterPro" id="IPR032466">
    <property type="entry name" value="Metal_Hydrolase"/>
</dbReference>
<protein>
    <recommendedName>
        <fullName evidence="3">Amidohydrolase 3 domain-containing protein</fullName>
    </recommendedName>
</protein>
<dbReference type="PANTHER" id="PTHR11113:SF14">
    <property type="entry name" value="N-ACETYLGLUCOSAMINE-6-PHOSPHATE DEACETYLASE"/>
    <property type="match status" value="1"/>
</dbReference>
<dbReference type="AlphaFoldDB" id="A0A382RJL4"/>
<feature type="non-terminal residue" evidence="2">
    <location>
        <position position="246"/>
    </location>
</feature>
<accession>A0A382RJL4</accession>
<gene>
    <name evidence="2" type="ORF">METZ01_LOCUS350171</name>
</gene>
<dbReference type="EMBL" id="UINC01121863">
    <property type="protein sequence ID" value="SVC97317.1"/>
    <property type="molecule type" value="Genomic_DNA"/>
</dbReference>
<dbReference type="Gene3D" id="3.20.20.140">
    <property type="entry name" value="Metal-dependent hydrolases"/>
    <property type="match status" value="1"/>
</dbReference>
<evidence type="ECO:0000313" key="2">
    <source>
        <dbReference type="EMBL" id="SVC97317.1"/>
    </source>
</evidence>
<dbReference type="GO" id="GO:0006046">
    <property type="term" value="P:N-acetylglucosamine catabolic process"/>
    <property type="evidence" value="ECO:0007669"/>
    <property type="project" value="TreeGrafter"/>
</dbReference>
<dbReference type="SUPFAM" id="SSF51556">
    <property type="entry name" value="Metallo-dependent hydrolases"/>
    <property type="match status" value="1"/>
</dbReference>
<sequence length="246" mass="27096">MLGLNYRISALEEILIDGPPTILITNVMIYDGTGSKPFKGQVRIRGDRILHVERGNHPQLSSDNQVIDGKGLDLAPGFIDTHSHHDIGLDIEPNATAVITQGVTTIVRGMDGFSNGPDDADYFSVNQHLEYFQSIPVAINVASFSAHNSIRLEVMGEDFKREATAKEIMAMASLIELDMRSGAYGLSTGLEYDPGIFSSTLEVIELAKVAANYDGKYKSHIRSEDREYWEAIDETIEIGRQAKIPV</sequence>
<dbReference type="Gene3D" id="2.30.40.10">
    <property type="entry name" value="Urease, subunit C, domain 1"/>
    <property type="match status" value="1"/>
</dbReference>
<name>A0A382RJL4_9ZZZZ</name>
<proteinExistence type="predicted"/>
<evidence type="ECO:0000256" key="1">
    <source>
        <dbReference type="ARBA" id="ARBA00022801"/>
    </source>
</evidence>